<evidence type="ECO:0000313" key="2">
    <source>
        <dbReference type="EMBL" id="CAH0549242.1"/>
    </source>
</evidence>
<evidence type="ECO:0000256" key="1">
    <source>
        <dbReference type="SAM" id="MobiDB-lite"/>
    </source>
</evidence>
<feature type="region of interest" description="Disordered" evidence="1">
    <location>
        <begin position="38"/>
        <end position="116"/>
    </location>
</feature>
<accession>A0A9P0AUJ3</accession>
<reference evidence="2" key="1">
    <citation type="submission" date="2021-12" db="EMBL/GenBank/DDBJ databases">
        <authorList>
            <person name="King R."/>
        </authorList>
    </citation>
    <scope>NUCLEOTIDE SEQUENCE</scope>
</reference>
<proteinExistence type="predicted"/>
<feature type="compositionally biased region" description="Polar residues" evidence="1">
    <location>
        <begin position="67"/>
        <end position="78"/>
    </location>
</feature>
<dbReference type="OrthoDB" id="432483at2759"/>
<keyword evidence="3" id="KW-1185">Reference proteome</keyword>
<dbReference type="AlphaFoldDB" id="A0A9P0AUJ3"/>
<name>A0A9P0AUJ3_BRAAE</name>
<feature type="compositionally biased region" description="Low complexity" evidence="1">
    <location>
        <begin position="79"/>
        <end position="90"/>
    </location>
</feature>
<sequence length="189" mass="20600">MGVKNHSIVTNRNQGHGILEFTTDKAGQDVTPMNLEFGEEKRRSSTLNSITDVSLPQGRIRTKLGTRRTSNQTHLNSGPLSSSTSLLHNSPSPPNNPDVPQEDTLVPLDTTGVGTSPVNAQVQTFVHSSTNDADKHDAESVLLGEYQLQAGSSSPSAFFSPRNDPRERREKYFDVAASAAEFQQRGFHV</sequence>
<dbReference type="Proteomes" id="UP001154078">
    <property type="component" value="Chromosome 11"/>
</dbReference>
<dbReference type="EMBL" id="OV121142">
    <property type="protein sequence ID" value="CAH0549242.1"/>
    <property type="molecule type" value="Genomic_DNA"/>
</dbReference>
<organism evidence="2 3">
    <name type="scientific">Brassicogethes aeneus</name>
    <name type="common">Rape pollen beetle</name>
    <name type="synonym">Meligethes aeneus</name>
    <dbReference type="NCBI Taxonomy" id="1431903"/>
    <lineage>
        <taxon>Eukaryota</taxon>
        <taxon>Metazoa</taxon>
        <taxon>Ecdysozoa</taxon>
        <taxon>Arthropoda</taxon>
        <taxon>Hexapoda</taxon>
        <taxon>Insecta</taxon>
        <taxon>Pterygota</taxon>
        <taxon>Neoptera</taxon>
        <taxon>Endopterygota</taxon>
        <taxon>Coleoptera</taxon>
        <taxon>Polyphaga</taxon>
        <taxon>Cucujiformia</taxon>
        <taxon>Nitidulidae</taxon>
        <taxon>Meligethinae</taxon>
        <taxon>Brassicogethes</taxon>
    </lineage>
</organism>
<evidence type="ECO:0000313" key="3">
    <source>
        <dbReference type="Proteomes" id="UP001154078"/>
    </source>
</evidence>
<gene>
    <name evidence="2" type="ORF">MELIAE_LOCUS2441</name>
</gene>
<feature type="compositionally biased region" description="Polar residues" evidence="1">
    <location>
        <begin position="45"/>
        <end position="54"/>
    </location>
</feature>
<protein>
    <submittedName>
        <fullName evidence="2">Uncharacterized protein</fullName>
    </submittedName>
</protein>